<dbReference type="InterPro" id="IPR028994">
    <property type="entry name" value="Integrin_alpha_N"/>
</dbReference>
<evidence type="ECO:0000256" key="1">
    <source>
        <dbReference type="ARBA" id="ARBA00022729"/>
    </source>
</evidence>
<dbReference type="AlphaFoldDB" id="S9NZ24"/>
<accession>S9NZ24</accession>
<gene>
    <name evidence="2" type="ORF">D187_009496</name>
</gene>
<dbReference type="SUPFAM" id="SSF69318">
    <property type="entry name" value="Integrin alpha N-terminal domain"/>
    <property type="match status" value="1"/>
</dbReference>
<sequence>MADIGFRDSSNGHFYWRKGPSFSSEGSYYWTAGQGTNYRPFVGDFNGDGYWDIGLNDTSIGRIYIKYGPNFAGNQSGFDWAAGSHYQVLTGDIR</sequence>
<dbReference type="Pfam" id="PF13517">
    <property type="entry name" value="FG-GAP_3"/>
    <property type="match status" value="1"/>
</dbReference>
<evidence type="ECO:0000313" key="2">
    <source>
        <dbReference type="EMBL" id="EPX55287.1"/>
    </source>
</evidence>
<name>S9NZ24_CYSF2</name>
<keyword evidence="3" id="KW-1185">Reference proteome</keyword>
<reference evidence="2" key="1">
    <citation type="submission" date="2013-05" db="EMBL/GenBank/DDBJ databases">
        <title>Genome assembly of Cystobacter fuscus DSM 2262.</title>
        <authorList>
            <person name="Sharma G."/>
            <person name="Khatri I."/>
            <person name="Kaur C."/>
            <person name="Mayilraj S."/>
            <person name="Subramanian S."/>
        </authorList>
    </citation>
    <scope>NUCLEOTIDE SEQUENCE [LARGE SCALE GENOMIC DNA]</scope>
    <source>
        <strain evidence="2">DSM 2262</strain>
    </source>
</reference>
<organism evidence="2 3">
    <name type="scientific">Cystobacter fuscus (strain ATCC 25194 / DSM 2262 / NBRC 100088 / M29)</name>
    <dbReference type="NCBI Taxonomy" id="1242864"/>
    <lineage>
        <taxon>Bacteria</taxon>
        <taxon>Pseudomonadati</taxon>
        <taxon>Myxococcota</taxon>
        <taxon>Myxococcia</taxon>
        <taxon>Myxococcales</taxon>
        <taxon>Cystobacterineae</taxon>
        <taxon>Archangiaceae</taxon>
        <taxon>Cystobacter</taxon>
    </lineage>
</organism>
<protein>
    <recommendedName>
        <fullName evidence="4">VCBS repeat-containing protein</fullName>
    </recommendedName>
</protein>
<dbReference type="Proteomes" id="UP000011682">
    <property type="component" value="Unassembled WGS sequence"/>
</dbReference>
<comment type="caution">
    <text evidence="2">The sequence shown here is derived from an EMBL/GenBank/DDBJ whole genome shotgun (WGS) entry which is preliminary data.</text>
</comment>
<evidence type="ECO:0000313" key="3">
    <source>
        <dbReference type="Proteomes" id="UP000011682"/>
    </source>
</evidence>
<dbReference type="EMBL" id="ANAH02000073">
    <property type="protein sequence ID" value="EPX55287.1"/>
    <property type="molecule type" value="Genomic_DNA"/>
</dbReference>
<evidence type="ECO:0008006" key="4">
    <source>
        <dbReference type="Google" id="ProtNLM"/>
    </source>
</evidence>
<keyword evidence="1" id="KW-0732">Signal</keyword>
<dbReference type="InterPro" id="IPR013517">
    <property type="entry name" value="FG-GAP"/>
</dbReference>
<proteinExistence type="predicted"/>